<proteinExistence type="predicted"/>
<organism evidence="1">
    <name type="scientific">Timema bartmani</name>
    <dbReference type="NCBI Taxonomy" id="61472"/>
    <lineage>
        <taxon>Eukaryota</taxon>
        <taxon>Metazoa</taxon>
        <taxon>Ecdysozoa</taxon>
        <taxon>Arthropoda</taxon>
        <taxon>Hexapoda</taxon>
        <taxon>Insecta</taxon>
        <taxon>Pterygota</taxon>
        <taxon>Neoptera</taxon>
        <taxon>Polyneoptera</taxon>
        <taxon>Phasmatodea</taxon>
        <taxon>Timematodea</taxon>
        <taxon>Timematoidea</taxon>
        <taxon>Timematidae</taxon>
        <taxon>Timema</taxon>
    </lineage>
</organism>
<gene>
    <name evidence="1" type="ORF">TBIB3V08_LOCUS8122</name>
</gene>
<sequence length="80" mass="8838">MLLSNNPSLLKGHPGKWPTRSWVVVSSPAALPMLEYLPSRLYQIYLLMSCRLASCIGNHKTKCRSAQTVTKDADAPLTLP</sequence>
<accession>A0A7R9F2E8</accession>
<evidence type="ECO:0000313" key="1">
    <source>
        <dbReference type="EMBL" id="CAD7445775.1"/>
    </source>
</evidence>
<name>A0A7R9F2E8_9NEOP</name>
<protein>
    <submittedName>
        <fullName evidence="1">Uncharacterized protein</fullName>
    </submittedName>
</protein>
<dbReference type="EMBL" id="OD567515">
    <property type="protein sequence ID" value="CAD7445775.1"/>
    <property type="molecule type" value="Genomic_DNA"/>
</dbReference>
<dbReference type="AlphaFoldDB" id="A0A7R9F2E8"/>
<reference evidence="1" key="1">
    <citation type="submission" date="2020-11" db="EMBL/GenBank/DDBJ databases">
        <authorList>
            <person name="Tran Van P."/>
        </authorList>
    </citation>
    <scope>NUCLEOTIDE SEQUENCE</scope>
</reference>